<evidence type="ECO:0000313" key="3">
    <source>
        <dbReference type="Proteomes" id="UP001445335"/>
    </source>
</evidence>
<comment type="caution">
    <text evidence="2">The sequence shown here is derived from an EMBL/GenBank/DDBJ whole genome shotgun (WGS) entry which is preliminary data.</text>
</comment>
<gene>
    <name evidence="2" type="ORF">WJX81_007766</name>
</gene>
<evidence type="ECO:0000256" key="1">
    <source>
        <dbReference type="SAM" id="SignalP"/>
    </source>
</evidence>
<protein>
    <recommendedName>
        <fullName evidence="4">LysM domain-containing protein</fullName>
    </recommendedName>
</protein>
<keyword evidence="1" id="KW-0732">Signal</keyword>
<feature type="chain" id="PRO_5043441476" description="LysM domain-containing protein" evidence="1">
    <location>
        <begin position="20"/>
        <end position="127"/>
    </location>
</feature>
<organism evidence="2 3">
    <name type="scientific">Elliptochloris bilobata</name>
    <dbReference type="NCBI Taxonomy" id="381761"/>
    <lineage>
        <taxon>Eukaryota</taxon>
        <taxon>Viridiplantae</taxon>
        <taxon>Chlorophyta</taxon>
        <taxon>core chlorophytes</taxon>
        <taxon>Trebouxiophyceae</taxon>
        <taxon>Trebouxiophyceae incertae sedis</taxon>
        <taxon>Elliptochloris clade</taxon>
        <taxon>Elliptochloris</taxon>
    </lineage>
</organism>
<dbReference type="Proteomes" id="UP001445335">
    <property type="component" value="Unassembled WGS sequence"/>
</dbReference>
<keyword evidence="3" id="KW-1185">Reference proteome</keyword>
<reference evidence="2 3" key="1">
    <citation type="journal article" date="2024" name="Nat. Commun.">
        <title>Phylogenomics reveals the evolutionary origins of lichenization in chlorophyte algae.</title>
        <authorList>
            <person name="Puginier C."/>
            <person name="Libourel C."/>
            <person name="Otte J."/>
            <person name="Skaloud P."/>
            <person name="Haon M."/>
            <person name="Grisel S."/>
            <person name="Petersen M."/>
            <person name="Berrin J.G."/>
            <person name="Delaux P.M."/>
            <person name="Dal Grande F."/>
            <person name="Keller J."/>
        </authorList>
    </citation>
    <scope>NUCLEOTIDE SEQUENCE [LARGE SCALE GENOMIC DNA]</scope>
    <source>
        <strain evidence="2 3">SAG 245.80</strain>
    </source>
</reference>
<sequence length="127" mass="13034">MASLLRCLALPILAVVVLAAFPAASRELAPAPAPSALYTSLAVQRLARAEQSSGTTCFTAKGGEKCGGHLAHRYTMSLQAFLALNPIACPAKGIVISAGATVCVSNAYTELQTAPGVRANTFRSACK</sequence>
<proteinExistence type="predicted"/>
<name>A0AAW1SAG8_9CHLO</name>
<dbReference type="AlphaFoldDB" id="A0AAW1SAG8"/>
<evidence type="ECO:0008006" key="4">
    <source>
        <dbReference type="Google" id="ProtNLM"/>
    </source>
</evidence>
<evidence type="ECO:0000313" key="2">
    <source>
        <dbReference type="EMBL" id="KAK9842589.1"/>
    </source>
</evidence>
<accession>A0AAW1SAG8</accession>
<dbReference type="EMBL" id="JALJOU010000007">
    <property type="protein sequence ID" value="KAK9842589.1"/>
    <property type="molecule type" value="Genomic_DNA"/>
</dbReference>
<feature type="signal peptide" evidence="1">
    <location>
        <begin position="1"/>
        <end position="19"/>
    </location>
</feature>